<dbReference type="InterPro" id="IPR016136">
    <property type="entry name" value="DNA_helicase_N/primase_C"/>
</dbReference>
<dbReference type="PANTHER" id="PTHR30153">
    <property type="entry name" value="REPLICATIVE DNA HELICASE DNAB"/>
    <property type="match status" value="1"/>
</dbReference>
<keyword evidence="2" id="KW-0238">DNA-binding</keyword>
<evidence type="ECO:0000256" key="1">
    <source>
        <dbReference type="ARBA" id="ARBA00022705"/>
    </source>
</evidence>
<evidence type="ECO:0000313" key="6">
    <source>
        <dbReference type="Proteomes" id="UP000305921"/>
    </source>
</evidence>
<keyword evidence="6" id="KW-1185">Reference proteome</keyword>
<dbReference type="SUPFAM" id="SSF52540">
    <property type="entry name" value="P-loop containing nucleoside triphosphate hydrolases"/>
    <property type="match status" value="1"/>
</dbReference>
<evidence type="ECO:0000259" key="4">
    <source>
        <dbReference type="Pfam" id="PF00772"/>
    </source>
</evidence>
<proteinExistence type="predicted"/>
<dbReference type="EMBL" id="VAWE01000007">
    <property type="protein sequence ID" value="TLQ38607.1"/>
    <property type="molecule type" value="Genomic_DNA"/>
</dbReference>
<dbReference type="PANTHER" id="PTHR30153:SF2">
    <property type="entry name" value="REPLICATIVE DNA HELICASE"/>
    <property type="match status" value="1"/>
</dbReference>
<evidence type="ECO:0000313" key="5">
    <source>
        <dbReference type="EMBL" id="TLQ38607.1"/>
    </source>
</evidence>
<protein>
    <recommendedName>
        <fullName evidence="4">DNA helicase DnaB-like N-terminal domain-containing protein</fullName>
    </recommendedName>
</protein>
<dbReference type="GO" id="GO:0003678">
    <property type="term" value="F:DNA helicase activity"/>
    <property type="evidence" value="ECO:0007669"/>
    <property type="project" value="InterPro"/>
</dbReference>
<feature type="compositionally biased region" description="Acidic residues" evidence="3">
    <location>
        <begin position="419"/>
        <end position="429"/>
    </location>
</feature>
<dbReference type="Proteomes" id="UP000305921">
    <property type="component" value="Unassembled WGS sequence"/>
</dbReference>
<dbReference type="GO" id="GO:0005524">
    <property type="term" value="F:ATP binding"/>
    <property type="evidence" value="ECO:0007669"/>
    <property type="project" value="InterPro"/>
</dbReference>
<evidence type="ECO:0000256" key="2">
    <source>
        <dbReference type="ARBA" id="ARBA00023125"/>
    </source>
</evidence>
<accession>A0A5R9DRU2</accession>
<keyword evidence="1" id="KW-0235">DNA replication</keyword>
<dbReference type="GO" id="GO:0003677">
    <property type="term" value="F:DNA binding"/>
    <property type="evidence" value="ECO:0007669"/>
    <property type="project" value="UniProtKB-KW"/>
</dbReference>
<dbReference type="InterPro" id="IPR007693">
    <property type="entry name" value="DNA_helicase_DnaB-like_N"/>
</dbReference>
<dbReference type="Gene3D" id="3.40.50.300">
    <property type="entry name" value="P-loop containing nucleotide triphosphate hydrolases"/>
    <property type="match status" value="1"/>
</dbReference>
<dbReference type="Pfam" id="PF00772">
    <property type="entry name" value="DnaB"/>
    <property type="match status" value="1"/>
</dbReference>
<feature type="region of interest" description="Disordered" evidence="3">
    <location>
        <begin position="410"/>
        <end position="429"/>
    </location>
</feature>
<feature type="domain" description="DNA helicase DnaB-like N-terminal" evidence="4">
    <location>
        <begin position="1"/>
        <end position="88"/>
    </location>
</feature>
<dbReference type="InterPro" id="IPR036185">
    <property type="entry name" value="DNA_heli_DnaB-like_N_sf"/>
</dbReference>
<reference evidence="5 6" key="1">
    <citation type="submission" date="2019-05" db="EMBL/GenBank/DDBJ databases">
        <title>Streptomyces marianii sp. nov., a novel marine actinomycete from southern coast of India.</title>
        <authorList>
            <person name="Iniyan A.M."/>
            <person name="Wink J."/>
            <person name="Ramprasad E."/>
            <person name="Ramana C.V."/>
            <person name="Bunk B."/>
            <person name="Sproer C."/>
            <person name="Joseph F.-J.R.S."/>
            <person name="Vincent S.G.P."/>
        </authorList>
    </citation>
    <scope>NUCLEOTIDE SEQUENCE [LARGE SCALE GENOMIC DNA]</scope>
    <source>
        <strain evidence="5 6">ICN19</strain>
    </source>
</reference>
<dbReference type="OrthoDB" id="5150132at2"/>
<sequence length="429" mass="46572">MLLSKDAILEVIEIVTTADFYKPAHATVFDAVCSMAVRGEPCDPITVGARLDQDGNLSRIGGASYLHTLVQAVPTAANAAFYAERVRDLALLRGVIEAGTRAVQSGYAADGDPQEVAERAVADMQAARDRGLAQSDAPLLHLDEFLAQADDEPEWVIPGLLARWERLMVTAGEGGGKSLWLRQVAMRAAAGLHPFKRAKIRPVRVLVVDAENSDRQARPWFRSMAQAAADEGAPVTSSNIAFEFEPGGLDLTTPADRARLARRVEQARPDLMLIGPLYKLTTSGKSDEEAAKPLMSALEMLRTASNGAAMLIEAHSPHAAPGVKRRDLRPIGSSLWLRWPEFGFGLSPSNEPGAQALRLMDWVPWRGQRSERAWPEQFCEGVTWPWQAIDYAGNAPLPALTLTDDQAAALGYDIPPPADEPDPEQTEAF</sequence>
<dbReference type="GO" id="GO:0005829">
    <property type="term" value="C:cytosol"/>
    <property type="evidence" value="ECO:0007669"/>
    <property type="project" value="TreeGrafter"/>
</dbReference>
<organism evidence="5 6">
    <name type="scientific">Streptomyces marianii</name>
    <dbReference type="NCBI Taxonomy" id="1817406"/>
    <lineage>
        <taxon>Bacteria</taxon>
        <taxon>Bacillati</taxon>
        <taxon>Actinomycetota</taxon>
        <taxon>Actinomycetes</taxon>
        <taxon>Kitasatosporales</taxon>
        <taxon>Streptomycetaceae</taxon>
        <taxon>Streptomyces</taxon>
    </lineage>
</organism>
<dbReference type="GO" id="GO:0006260">
    <property type="term" value="P:DNA replication"/>
    <property type="evidence" value="ECO:0007669"/>
    <property type="project" value="UniProtKB-KW"/>
</dbReference>
<evidence type="ECO:0000256" key="3">
    <source>
        <dbReference type="SAM" id="MobiDB-lite"/>
    </source>
</evidence>
<dbReference type="InterPro" id="IPR027417">
    <property type="entry name" value="P-loop_NTPase"/>
</dbReference>
<dbReference type="AlphaFoldDB" id="A0A5R9DRU2"/>
<comment type="caution">
    <text evidence="5">The sequence shown here is derived from an EMBL/GenBank/DDBJ whole genome shotgun (WGS) entry which is preliminary data.</text>
</comment>
<gene>
    <name evidence="5" type="ORF">FEF34_40910</name>
</gene>
<dbReference type="Gene3D" id="1.10.860.10">
    <property type="entry name" value="DNAb Helicase, Chain A"/>
    <property type="match status" value="1"/>
</dbReference>
<name>A0A5R9DRU2_9ACTN</name>
<dbReference type="SUPFAM" id="SSF48024">
    <property type="entry name" value="N-terminal domain of DnaB helicase"/>
    <property type="match status" value="1"/>
</dbReference>
<dbReference type="Pfam" id="PF13481">
    <property type="entry name" value="AAA_25"/>
    <property type="match status" value="1"/>
</dbReference>